<dbReference type="Gramene" id="KCW75664">
    <property type="protein sequence ID" value="KCW75664"/>
    <property type="gene ID" value="EUGRSUZ_D00026"/>
</dbReference>
<accession>A0A059CBP2</accession>
<proteinExistence type="predicted"/>
<reference evidence="3" key="1">
    <citation type="submission" date="2013-07" db="EMBL/GenBank/DDBJ databases">
        <title>The genome of Eucalyptus grandis.</title>
        <authorList>
            <person name="Schmutz J."/>
            <person name="Hayes R."/>
            <person name="Myburg A."/>
            <person name="Tuskan G."/>
            <person name="Grattapaglia D."/>
            <person name="Rokhsar D.S."/>
        </authorList>
    </citation>
    <scope>NUCLEOTIDE SEQUENCE</scope>
    <source>
        <tissue evidence="3">Leaf extractions</tissue>
    </source>
</reference>
<dbReference type="KEGG" id="egr:104440616"/>
<dbReference type="EMBL" id="KK198756">
    <property type="protein sequence ID" value="KCW75664.1"/>
    <property type="molecule type" value="Genomic_DNA"/>
</dbReference>
<evidence type="ECO:0000259" key="2">
    <source>
        <dbReference type="Pfam" id="PF05678"/>
    </source>
</evidence>
<evidence type="ECO:0000256" key="1">
    <source>
        <dbReference type="SAM" id="MobiDB-lite"/>
    </source>
</evidence>
<dbReference type="STRING" id="71139.A0A059CBP2"/>
<protein>
    <recommendedName>
        <fullName evidence="2">VQ domain-containing protein</fullName>
    </recommendedName>
</protein>
<feature type="domain" description="VQ" evidence="2">
    <location>
        <begin position="74"/>
        <end position="99"/>
    </location>
</feature>
<feature type="region of interest" description="Disordered" evidence="1">
    <location>
        <begin position="24"/>
        <end position="82"/>
    </location>
</feature>
<dbReference type="InParanoid" id="A0A059CBP2"/>
<dbReference type="PANTHER" id="PTHR33179:SF39">
    <property type="entry name" value="VQ MOTIF PROTEIN"/>
    <property type="match status" value="1"/>
</dbReference>
<sequence>MTNNTSGEWVQYYQQSVDPEAEFVDSAIVTSMSSGDNVDQNPTNGTSNNNSSSSSSKSRPKPIRRRSRASKKNPTTVLNANTTNFRALVQQFTGCPSTSISFGSTNHSGPLNLSFVGSGHEHHRVSSAGASLWNNDSYSVQVQQQAKPPQQLHQYQSEYARMTNSSFNEVTNTNDAFVSTMPLSSNFVYATEDILSGYPMDDLPFQA</sequence>
<dbReference type="InterPro" id="IPR039609">
    <property type="entry name" value="VQ_15/22"/>
</dbReference>
<evidence type="ECO:0000313" key="3">
    <source>
        <dbReference type="EMBL" id="KCW75664.1"/>
    </source>
</evidence>
<dbReference type="eggNOG" id="ENOG502S40B">
    <property type="taxonomic scope" value="Eukaryota"/>
</dbReference>
<feature type="compositionally biased region" description="Polar residues" evidence="1">
    <location>
        <begin position="73"/>
        <end position="82"/>
    </location>
</feature>
<name>A0A059CBP2_EUCGR</name>
<feature type="compositionally biased region" description="Basic residues" evidence="1">
    <location>
        <begin position="58"/>
        <end position="71"/>
    </location>
</feature>
<dbReference type="Pfam" id="PF05678">
    <property type="entry name" value="VQ"/>
    <property type="match status" value="1"/>
</dbReference>
<feature type="compositionally biased region" description="Low complexity" evidence="1">
    <location>
        <begin position="47"/>
        <end position="57"/>
    </location>
</feature>
<feature type="compositionally biased region" description="Polar residues" evidence="1">
    <location>
        <begin position="28"/>
        <end position="46"/>
    </location>
</feature>
<dbReference type="PANTHER" id="PTHR33179">
    <property type="entry name" value="VQ MOTIF-CONTAINING PROTEIN"/>
    <property type="match status" value="1"/>
</dbReference>
<dbReference type="OMA" id="QYSETAF"/>
<gene>
    <name evidence="3" type="ORF">EUGRSUZ_D00026</name>
</gene>
<organism evidence="3">
    <name type="scientific">Eucalyptus grandis</name>
    <name type="common">Flooded gum</name>
    <dbReference type="NCBI Taxonomy" id="71139"/>
    <lineage>
        <taxon>Eukaryota</taxon>
        <taxon>Viridiplantae</taxon>
        <taxon>Streptophyta</taxon>
        <taxon>Embryophyta</taxon>
        <taxon>Tracheophyta</taxon>
        <taxon>Spermatophyta</taxon>
        <taxon>Magnoliopsida</taxon>
        <taxon>eudicotyledons</taxon>
        <taxon>Gunneridae</taxon>
        <taxon>Pentapetalae</taxon>
        <taxon>rosids</taxon>
        <taxon>malvids</taxon>
        <taxon>Myrtales</taxon>
        <taxon>Myrtaceae</taxon>
        <taxon>Myrtoideae</taxon>
        <taxon>Eucalypteae</taxon>
        <taxon>Eucalyptus</taxon>
    </lineage>
</organism>
<dbReference type="AlphaFoldDB" id="A0A059CBP2"/>
<dbReference type="OrthoDB" id="1726347at2759"/>
<dbReference type="InterPro" id="IPR008889">
    <property type="entry name" value="VQ"/>
</dbReference>